<accession>A0AAU6PAR2</accession>
<dbReference type="Gene3D" id="3.40.630.30">
    <property type="match status" value="1"/>
</dbReference>
<evidence type="ECO:0000256" key="2">
    <source>
        <dbReference type="ARBA" id="ARBA00023315"/>
    </source>
</evidence>
<dbReference type="InterPro" id="IPR016181">
    <property type="entry name" value="Acyl_CoA_acyltransferase"/>
</dbReference>
<name>A0AAU6PAR2_9FLAO</name>
<dbReference type="InterPro" id="IPR000182">
    <property type="entry name" value="GNAT_dom"/>
</dbReference>
<dbReference type="KEGG" id="mcaa:R3L15_06785"/>
<dbReference type="PANTHER" id="PTHR42919">
    <property type="entry name" value="N-ALPHA-ACETYLTRANSFERASE"/>
    <property type="match status" value="1"/>
</dbReference>
<dbReference type="EMBL" id="CP136925">
    <property type="protein sequence ID" value="WXA14582.1"/>
    <property type="molecule type" value="Genomic_DNA"/>
</dbReference>
<dbReference type="Pfam" id="PF00583">
    <property type="entry name" value="Acetyltransf_1"/>
    <property type="match status" value="1"/>
</dbReference>
<sequence>MVTIEKATIKDAQLLSKLGSKTFLQSHGYSASKQDITHYVRSHLNTDKFLSEISDYSNHFWVLYYNKQPIGYYKIVPNASQENISHSYITKLERLYLLEEFQQLKLGLKFFNHAVKETKRLNQNGLWLFTWVENHRAIAFYKKAGFKIVGEYYFKISKTHSNPNHQMLLLFD</sequence>
<dbReference type="CDD" id="cd04301">
    <property type="entry name" value="NAT_SF"/>
    <property type="match status" value="1"/>
</dbReference>
<feature type="domain" description="N-acetyltransferase" evidence="3">
    <location>
        <begin position="2"/>
        <end position="172"/>
    </location>
</feature>
<dbReference type="EMBL" id="CP136924">
    <property type="protein sequence ID" value="WXA02994.1"/>
    <property type="molecule type" value="Genomic_DNA"/>
</dbReference>
<keyword evidence="1" id="KW-0808">Transferase</keyword>
<evidence type="ECO:0000259" key="3">
    <source>
        <dbReference type="PROSITE" id="PS51186"/>
    </source>
</evidence>
<dbReference type="PANTHER" id="PTHR42919:SF8">
    <property type="entry name" value="N-ALPHA-ACETYLTRANSFERASE 50"/>
    <property type="match status" value="1"/>
</dbReference>
<proteinExistence type="predicted"/>
<evidence type="ECO:0000313" key="4">
    <source>
        <dbReference type="EMBL" id="WXA02994.1"/>
    </source>
</evidence>
<evidence type="ECO:0000313" key="5">
    <source>
        <dbReference type="EMBL" id="WXA14582.1"/>
    </source>
</evidence>
<dbReference type="GO" id="GO:0016747">
    <property type="term" value="F:acyltransferase activity, transferring groups other than amino-acyl groups"/>
    <property type="evidence" value="ECO:0007669"/>
    <property type="project" value="InterPro"/>
</dbReference>
<keyword evidence="2" id="KW-0012">Acyltransferase</keyword>
<protein>
    <submittedName>
        <fullName evidence="5">GNAT family N-acetyltransferase</fullName>
    </submittedName>
</protein>
<evidence type="ECO:0000256" key="1">
    <source>
        <dbReference type="ARBA" id="ARBA00022679"/>
    </source>
</evidence>
<organism evidence="5">
    <name type="scientific">Mangrovimonas cancribranchiae</name>
    <dbReference type="NCBI Taxonomy" id="3080055"/>
    <lineage>
        <taxon>Bacteria</taxon>
        <taxon>Pseudomonadati</taxon>
        <taxon>Bacteroidota</taxon>
        <taxon>Flavobacteriia</taxon>
        <taxon>Flavobacteriales</taxon>
        <taxon>Flavobacteriaceae</taxon>
        <taxon>Mangrovimonas</taxon>
    </lineage>
</organism>
<reference evidence="5 6" key="1">
    <citation type="submission" date="2023-10" db="EMBL/GenBank/DDBJ databases">
        <title>Culture-based analysis of two novel bacteria associated with mangrove crab gills.</title>
        <authorList>
            <person name="Yang X."/>
            <person name="Garuglieri E."/>
            <person name="Van Goethem M.W."/>
            <person name="Fusi M."/>
            <person name="Marasco R."/>
            <person name="Daffonchio D.G."/>
        </authorList>
    </citation>
    <scope>NUCLEOTIDE SEQUENCE</scope>
    <source>
        <strain evidence="5">UG2-1</strain>
        <strain evidence="4">UG2-2</strain>
        <strain evidence="6">UG2_2</strain>
    </source>
</reference>
<keyword evidence="6" id="KW-1185">Reference proteome</keyword>
<gene>
    <name evidence="5" type="ORF">R3L15_06785</name>
    <name evidence="4" type="ORF">R3L16_00615</name>
</gene>
<dbReference type="PROSITE" id="PS51186">
    <property type="entry name" value="GNAT"/>
    <property type="match status" value="1"/>
</dbReference>
<evidence type="ECO:0000313" key="6">
    <source>
        <dbReference type="Proteomes" id="UP001368318"/>
    </source>
</evidence>
<dbReference type="Proteomes" id="UP001368318">
    <property type="component" value="Chromosome"/>
</dbReference>
<dbReference type="AlphaFoldDB" id="A0AAU6PAR2"/>
<dbReference type="InterPro" id="IPR051556">
    <property type="entry name" value="N-term/lysine_N-AcTrnsfr"/>
</dbReference>
<dbReference type="SUPFAM" id="SSF55729">
    <property type="entry name" value="Acyl-CoA N-acyltransferases (Nat)"/>
    <property type="match status" value="1"/>
</dbReference>
<dbReference type="RefSeq" id="WP_338734056.1">
    <property type="nucleotide sequence ID" value="NZ_CP136924.1"/>
</dbReference>